<reference evidence="2" key="1">
    <citation type="submission" date="2023-03" db="EMBL/GenBank/DDBJ databases">
        <title>Actinoallomurus iriomotensis NBRC 103681.</title>
        <authorList>
            <person name="Ichikawa N."/>
            <person name="Sato H."/>
            <person name="Tonouchi N."/>
        </authorList>
    </citation>
    <scope>NUCLEOTIDE SEQUENCE</scope>
    <source>
        <strain evidence="2">NBRC 103681</strain>
    </source>
</reference>
<dbReference type="AlphaFoldDB" id="A0A9W6RRB6"/>
<evidence type="ECO:0000313" key="2">
    <source>
        <dbReference type="EMBL" id="GLY80308.1"/>
    </source>
</evidence>
<accession>A0A9W6RRB6</accession>
<dbReference type="PANTHER" id="PTHR34094">
    <property type="match status" value="1"/>
</dbReference>
<dbReference type="Pfam" id="PF13349">
    <property type="entry name" value="DUF4097"/>
    <property type="match status" value="1"/>
</dbReference>
<dbReference type="RefSeq" id="WP_285633069.1">
    <property type="nucleotide sequence ID" value="NZ_BSTJ01000014.1"/>
</dbReference>
<evidence type="ECO:0000313" key="3">
    <source>
        <dbReference type="Proteomes" id="UP001165135"/>
    </source>
</evidence>
<comment type="caution">
    <text evidence="2">The sequence shown here is derived from an EMBL/GenBank/DDBJ whole genome shotgun (WGS) entry which is preliminary data.</text>
</comment>
<gene>
    <name evidence="2" type="ORF">Airi01_085750</name>
</gene>
<dbReference type="PANTHER" id="PTHR34094:SF1">
    <property type="entry name" value="PROTEIN FAM185A"/>
    <property type="match status" value="1"/>
</dbReference>
<proteinExistence type="predicted"/>
<evidence type="ECO:0000259" key="1">
    <source>
        <dbReference type="Pfam" id="PF13349"/>
    </source>
</evidence>
<dbReference type="InterPro" id="IPR025164">
    <property type="entry name" value="Toastrack_DUF4097"/>
</dbReference>
<organism evidence="2 3">
    <name type="scientific">Actinoallomurus iriomotensis</name>
    <dbReference type="NCBI Taxonomy" id="478107"/>
    <lineage>
        <taxon>Bacteria</taxon>
        <taxon>Bacillati</taxon>
        <taxon>Actinomycetota</taxon>
        <taxon>Actinomycetes</taxon>
        <taxon>Streptosporangiales</taxon>
        <taxon>Thermomonosporaceae</taxon>
        <taxon>Actinoallomurus</taxon>
    </lineage>
</organism>
<sequence length="280" mass="29321">MPKYDTPEPITAVIDITAGRVQINAGDRADTVVDVRPSDPTREGDVTAAEQTQVEYAGGQLSVRGPKNKLRSLIGRPPSLDVTIELPAGSRVDAKGWANYRSQGRLGDASFDTATGSVRLDHTGALKLRTAAGDVSVARTDGYTDVSTSTGKIWIGEIDGAAVVKTANGDITIGAVTADARLNTANGDINVHRALGSVNAKTAYGSVRVDEVVHGAVVLETSFGELELGVREGTAAWLDVSSKFGTVRSELEAGDGPGESNDTVEVYARTGYGDIVIRRP</sequence>
<name>A0A9W6RRB6_9ACTN</name>
<dbReference type="Gene3D" id="2.160.20.120">
    <property type="match status" value="1"/>
</dbReference>
<protein>
    <recommendedName>
        <fullName evidence="1">DUF4097 domain-containing protein</fullName>
    </recommendedName>
</protein>
<feature type="domain" description="DUF4097" evidence="1">
    <location>
        <begin position="14"/>
        <end position="272"/>
    </location>
</feature>
<dbReference type="EMBL" id="BSTJ01000014">
    <property type="protein sequence ID" value="GLY80308.1"/>
    <property type="molecule type" value="Genomic_DNA"/>
</dbReference>
<dbReference type="Proteomes" id="UP001165135">
    <property type="component" value="Unassembled WGS sequence"/>
</dbReference>